<gene>
    <name evidence="2" type="ORF">PTXU04_00065</name>
</gene>
<dbReference type="EMBL" id="MK373772">
    <property type="protein sequence ID" value="QBQ76679.1"/>
    <property type="molecule type" value="Genomic_DNA"/>
</dbReference>
<keyword evidence="3" id="KW-1185">Reference proteome</keyword>
<reference evidence="2 3" key="1">
    <citation type="submission" date="2019-01" db="EMBL/GenBank/DDBJ databases">
        <title>Still something new to discover - new insights into E. coli phage diversity and taxonomy.</title>
        <authorList>
            <person name="Korf I.H.E."/>
            <person name="Adriaennsens E."/>
            <person name="Dreiseikelmann B."/>
            <person name="Kropinski A."/>
            <person name="Nimtz M."/>
            <person name="Meier-Kolthoff J.P."/>
            <person name="Rohde M."/>
            <person name="van Raaij M."/>
            <person name="Wittmann J."/>
        </authorList>
    </citation>
    <scope>NUCLEOTIDE SEQUENCE [LARGE SCALE GENOMIC DNA]</scope>
</reference>
<sequence>MKQSIIDAILRNAEHKSGIVERDKAICARRSAVAVRIRDYFLKQSGLSIEEILALKRDADHINDDLKAFGTVHAQVTSDYFYVNVCGHSHNLRIDGLHYGNRYDEARSLFADSGADVEHCIVPAWPVGEGLVYPYESARDELMAIDADAKALRKDYENLHSTLKAQLKPFRNVAALLKAWPEAAELIPATEKPQSTEIALDVSTLNALCGVPSDGNK</sequence>
<feature type="domain" description="Nucleotide modification associated" evidence="1">
    <location>
        <begin position="3"/>
        <end position="212"/>
    </location>
</feature>
<dbReference type="InterPro" id="IPR040835">
    <property type="entry name" value="Nmad5"/>
</dbReference>
<accession>A0A482MT55</accession>
<protein>
    <recommendedName>
        <fullName evidence="1">Nucleotide modification associated domain-containing protein</fullName>
    </recommendedName>
</protein>
<evidence type="ECO:0000313" key="2">
    <source>
        <dbReference type="EMBL" id="QBQ76679.1"/>
    </source>
</evidence>
<organism evidence="2 3">
    <name type="scientific">Escherichia phage PTXU04</name>
    <dbReference type="NCBI Taxonomy" id="2508206"/>
    <lineage>
        <taxon>Viruses</taxon>
        <taxon>Duplodnaviria</taxon>
        <taxon>Heunggongvirae</taxon>
        <taxon>Uroviricota</taxon>
        <taxon>Caudoviricetes</taxon>
        <taxon>Xuquatrovirus</taxon>
        <taxon>Xuquatrovirus PTXU04</taxon>
    </lineage>
</organism>
<evidence type="ECO:0000313" key="3">
    <source>
        <dbReference type="Proteomes" id="UP000307461"/>
    </source>
</evidence>
<evidence type="ECO:0000259" key="1">
    <source>
        <dbReference type="Pfam" id="PF18757"/>
    </source>
</evidence>
<dbReference type="Pfam" id="PF18757">
    <property type="entry name" value="Nmad5"/>
    <property type="match status" value="1"/>
</dbReference>
<name>A0A482MT55_9CAUD</name>
<proteinExistence type="predicted"/>
<dbReference type="Proteomes" id="UP000307461">
    <property type="component" value="Segment"/>
</dbReference>